<accession>A0A1Y5RF86</accession>
<evidence type="ECO:0000256" key="6">
    <source>
        <dbReference type="SAM" id="SignalP"/>
    </source>
</evidence>
<reference evidence="7 8" key="1">
    <citation type="submission" date="2017-03" db="EMBL/GenBank/DDBJ databases">
        <authorList>
            <person name="Afonso C.L."/>
            <person name="Miller P.J."/>
            <person name="Scott M.A."/>
            <person name="Spackman E."/>
            <person name="Goraichik I."/>
            <person name="Dimitrov K.M."/>
            <person name="Suarez D.L."/>
            <person name="Swayne D.E."/>
        </authorList>
    </citation>
    <scope>NUCLEOTIDE SEQUENCE [LARGE SCALE GENOMIC DNA]</scope>
    <source>
        <strain evidence="7 8">CECT 7971</strain>
    </source>
</reference>
<dbReference type="EMBL" id="FWFW01000001">
    <property type="protein sequence ID" value="SLN16169.1"/>
    <property type="molecule type" value="Genomic_DNA"/>
</dbReference>
<dbReference type="STRING" id="658057.SAMN04488032_101328"/>
<sequence>MHITRRTALVLGASVASMVIASSAFAADYSLRIHTLVKSPHPYNDMALAIKDEVEAKSEGRIAVKIFDSGQLGQDPAVIGEMAFGTIDMMISTTSNAVQQIPEFGIFTMPYLFESMDSELEIVGPGSAVHAHFEDIYAERGIGMKLLALGASGARNMSTADVVVTGPEDLNGLKMRTPPSPMDSQTWSAFGMLPVTVAWGELYAAMQTGVAEAMESSLPGYTGSKLYEVAPNLTLTQHTLQVNHTSMSEVSWNKLPEDLQTIVQDAAVSANAYGVEKAKEYDAALVETLASEYGVTVSYPDKAAFMEVVAPLQEKLAADLDLEAEYELLKK</sequence>
<protein>
    <submittedName>
        <fullName evidence="7">Sialic acid-binding periplasmic protein SiaP</fullName>
    </submittedName>
</protein>
<dbReference type="PANTHER" id="PTHR33376:SF7">
    <property type="entry name" value="C4-DICARBOXYLATE-BINDING PROTEIN DCTB"/>
    <property type="match status" value="1"/>
</dbReference>
<organism evidence="7 8">
    <name type="scientific">Pacificibacter marinus</name>
    <dbReference type="NCBI Taxonomy" id="658057"/>
    <lineage>
        <taxon>Bacteria</taxon>
        <taxon>Pseudomonadati</taxon>
        <taxon>Pseudomonadota</taxon>
        <taxon>Alphaproteobacteria</taxon>
        <taxon>Rhodobacterales</taxon>
        <taxon>Roseobacteraceae</taxon>
        <taxon>Pacificibacter</taxon>
    </lineage>
</organism>
<keyword evidence="4 6" id="KW-0732">Signal</keyword>
<evidence type="ECO:0000256" key="1">
    <source>
        <dbReference type="ARBA" id="ARBA00004418"/>
    </source>
</evidence>
<dbReference type="OrthoDB" id="8673861at2"/>
<dbReference type="Gene3D" id="3.40.190.170">
    <property type="entry name" value="Bacterial extracellular solute-binding protein, family 7"/>
    <property type="match status" value="1"/>
</dbReference>
<dbReference type="Pfam" id="PF03480">
    <property type="entry name" value="DctP"/>
    <property type="match status" value="1"/>
</dbReference>
<proteinExistence type="inferred from homology"/>
<dbReference type="AlphaFoldDB" id="A0A1Y5RF86"/>
<dbReference type="InterPro" id="IPR038404">
    <property type="entry name" value="TRAP_DctP_sf"/>
</dbReference>
<comment type="subcellular location">
    <subcellularLocation>
        <location evidence="1">Periplasm</location>
    </subcellularLocation>
</comment>
<dbReference type="PANTHER" id="PTHR33376">
    <property type="match status" value="1"/>
</dbReference>
<evidence type="ECO:0000256" key="2">
    <source>
        <dbReference type="ARBA" id="ARBA00009023"/>
    </source>
</evidence>
<evidence type="ECO:0000313" key="7">
    <source>
        <dbReference type="EMBL" id="SLN16169.1"/>
    </source>
</evidence>
<dbReference type="NCBIfam" id="NF037995">
    <property type="entry name" value="TRAP_S1"/>
    <property type="match status" value="1"/>
</dbReference>
<evidence type="ECO:0000313" key="8">
    <source>
        <dbReference type="Proteomes" id="UP000193307"/>
    </source>
</evidence>
<dbReference type="GO" id="GO:0042597">
    <property type="term" value="C:periplasmic space"/>
    <property type="evidence" value="ECO:0007669"/>
    <property type="project" value="UniProtKB-SubCell"/>
</dbReference>
<evidence type="ECO:0000256" key="3">
    <source>
        <dbReference type="ARBA" id="ARBA00022448"/>
    </source>
</evidence>
<dbReference type="InterPro" id="IPR018389">
    <property type="entry name" value="DctP_fam"/>
</dbReference>
<evidence type="ECO:0000256" key="5">
    <source>
        <dbReference type="ARBA" id="ARBA00022764"/>
    </source>
</evidence>
<gene>
    <name evidence="7" type="primary">siaP_1</name>
    <name evidence="7" type="ORF">PAM7971_00322</name>
</gene>
<dbReference type="CDD" id="cd13603">
    <property type="entry name" value="PBP2_TRAP_Siap_TeaA_like"/>
    <property type="match status" value="1"/>
</dbReference>
<evidence type="ECO:0000256" key="4">
    <source>
        <dbReference type="ARBA" id="ARBA00022729"/>
    </source>
</evidence>
<feature type="chain" id="PRO_5011010716" evidence="6">
    <location>
        <begin position="27"/>
        <end position="331"/>
    </location>
</feature>
<dbReference type="GO" id="GO:0055085">
    <property type="term" value="P:transmembrane transport"/>
    <property type="evidence" value="ECO:0007669"/>
    <property type="project" value="InterPro"/>
</dbReference>
<keyword evidence="5" id="KW-0574">Periplasm</keyword>
<keyword evidence="3" id="KW-0813">Transport</keyword>
<comment type="similarity">
    <text evidence="2">Belongs to the bacterial solute-binding protein 7 family.</text>
</comment>
<name>A0A1Y5RF86_9RHOB</name>
<dbReference type="RefSeq" id="WP_085847230.1">
    <property type="nucleotide sequence ID" value="NZ_FNZV01000001.1"/>
</dbReference>
<keyword evidence="8" id="KW-1185">Reference proteome</keyword>
<dbReference type="Proteomes" id="UP000193307">
    <property type="component" value="Unassembled WGS sequence"/>
</dbReference>
<feature type="signal peptide" evidence="6">
    <location>
        <begin position="1"/>
        <end position="26"/>
    </location>
</feature>